<dbReference type="GO" id="GO:0046961">
    <property type="term" value="F:proton-transporting ATPase activity, rotational mechanism"/>
    <property type="evidence" value="ECO:0007669"/>
    <property type="project" value="InterPro"/>
</dbReference>
<evidence type="ECO:0000256" key="1">
    <source>
        <dbReference type="ARBA" id="ARBA00005901"/>
    </source>
</evidence>
<evidence type="ECO:0000256" key="2">
    <source>
        <dbReference type="ARBA" id="ARBA00022448"/>
    </source>
</evidence>
<reference evidence="4" key="1">
    <citation type="journal article" date="2017" name="Gigascience">
        <title>The genome draft of coconut (Cocos nucifera).</title>
        <authorList>
            <person name="Xiao Y."/>
            <person name="Xu P."/>
            <person name="Fan H."/>
            <person name="Baudouin L."/>
            <person name="Xia W."/>
            <person name="Bocs S."/>
            <person name="Xu J."/>
            <person name="Li Q."/>
            <person name="Guo A."/>
            <person name="Zhou L."/>
            <person name="Li J."/>
            <person name="Wu Y."/>
            <person name="Ma Z."/>
            <person name="Armero A."/>
            <person name="Issali A.E."/>
            <person name="Liu N."/>
            <person name="Peng M."/>
            <person name="Yang Y."/>
        </authorList>
    </citation>
    <scope>NUCLEOTIDE SEQUENCE</scope>
    <source>
        <tissue evidence="4">Spear leaf of Hainan Tall coconut</tissue>
    </source>
</reference>
<gene>
    <name evidence="4" type="ORF">COCNU_04G009840</name>
</gene>
<dbReference type="EMBL" id="CM017875">
    <property type="protein sequence ID" value="KAG1338678.1"/>
    <property type="molecule type" value="Genomic_DNA"/>
</dbReference>
<dbReference type="Gene3D" id="3.30.2320.30">
    <property type="entry name" value="ATP synthase, E subunit, C-terminal"/>
    <property type="match status" value="1"/>
</dbReference>
<comment type="caution">
    <text evidence="4">The sequence shown here is derived from an EMBL/GenBank/DDBJ whole genome shotgun (WGS) entry which is preliminary data.</text>
</comment>
<evidence type="ECO:0000313" key="4">
    <source>
        <dbReference type="EMBL" id="KAG1338678.1"/>
    </source>
</evidence>
<proteinExistence type="inferred from homology"/>
<sequence>MDSASKEFLHVSDDSEAYGMLLKNLMVQSLPRLKEPAILLSCREIDRELVESILEEAKKEYAEKAEVHPPEITIDEHVYLPPSPTDYEDHGLFCSGGVVLASQDGKIVCKNTVDARLDVVFRRKLPEVCPGIANY</sequence>
<protein>
    <submittedName>
        <fullName evidence="4">Putative V-type proton ATPase subunit E</fullName>
    </submittedName>
</protein>
<dbReference type="Pfam" id="PF01991">
    <property type="entry name" value="vATP-synt_E"/>
    <property type="match status" value="1"/>
</dbReference>
<dbReference type="InterPro" id="IPR038495">
    <property type="entry name" value="ATPase_E_C"/>
</dbReference>
<keyword evidence="3" id="KW-0406">Ion transport</keyword>
<organism evidence="4 5">
    <name type="scientific">Cocos nucifera</name>
    <name type="common">Coconut palm</name>
    <dbReference type="NCBI Taxonomy" id="13894"/>
    <lineage>
        <taxon>Eukaryota</taxon>
        <taxon>Viridiplantae</taxon>
        <taxon>Streptophyta</taxon>
        <taxon>Embryophyta</taxon>
        <taxon>Tracheophyta</taxon>
        <taxon>Spermatophyta</taxon>
        <taxon>Magnoliopsida</taxon>
        <taxon>Liliopsida</taxon>
        <taxon>Arecaceae</taxon>
        <taxon>Arecoideae</taxon>
        <taxon>Cocoseae</taxon>
        <taxon>Attaleinae</taxon>
        <taxon>Cocos</taxon>
    </lineage>
</organism>
<dbReference type="OrthoDB" id="10263003at2759"/>
<reference evidence="4" key="2">
    <citation type="submission" date="2019-07" db="EMBL/GenBank/DDBJ databases">
        <authorList>
            <person name="Yang Y."/>
            <person name="Bocs S."/>
            <person name="Baudouin L."/>
        </authorList>
    </citation>
    <scope>NUCLEOTIDE SEQUENCE</scope>
    <source>
        <tissue evidence="4">Spear leaf of Hainan Tall coconut</tissue>
    </source>
</reference>
<dbReference type="AlphaFoldDB" id="A0A8K0I637"/>
<keyword evidence="5" id="KW-1185">Reference proteome</keyword>
<dbReference type="SUPFAM" id="SSF160527">
    <property type="entry name" value="V-type ATPase subunit E-like"/>
    <property type="match status" value="1"/>
</dbReference>
<dbReference type="PANTHER" id="PTHR45715">
    <property type="entry name" value="ATPASE H+-TRANSPORTING V1 SUBUNIT E1A-RELATED"/>
    <property type="match status" value="1"/>
</dbReference>
<accession>A0A8K0I637</accession>
<dbReference type="InterPro" id="IPR002842">
    <property type="entry name" value="ATPase_V1_Esu"/>
</dbReference>
<evidence type="ECO:0000256" key="3">
    <source>
        <dbReference type="ARBA" id="ARBA00023065"/>
    </source>
</evidence>
<evidence type="ECO:0000313" key="5">
    <source>
        <dbReference type="Proteomes" id="UP000797356"/>
    </source>
</evidence>
<keyword evidence="2" id="KW-0813">Transport</keyword>
<dbReference type="Proteomes" id="UP000797356">
    <property type="component" value="Chromosome 4"/>
</dbReference>
<dbReference type="GO" id="GO:0033178">
    <property type="term" value="C:proton-transporting two-sector ATPase complex, catalytic domain"/>
    <property type="evidence" value="ECO:0007669"/>
    <property type="project" value="InterPro"/>
</dbReference>
<comment type="similarity">
    <text evidence="1">Belongs to the V-ATPase E subunit family.</text>
</comment>
<name>A0A8K0I637_COCNU</name>